<dbReference type="EMBL" id="BRYB01002859">
    <property type="protein sequence ID" value="GMI26667.1"/>
    <property type="molecule type" value="Genomic_DNA"/>
</dbReference>
<dbReference type="Proteomes" id="UP001165060">
    <property type="component" value="Unassembled WGS sequence"/>
</dbReference>
<dbReference type="InterPro" id="IPR011320">
    <property type="entry name" value="RNase_H1_N"/>
</dbReference>
<gene>
    <name evidence="12" type="ORF">TeGR_g8607</name>
</gene>
<accession>A0ABQ6MHY1</accession>
<evidence type="ECO:0000256" key="7">
    <source>
        <dbReference type="ARBA" id="ARBA00023125"/>
    </source>
</evidence>
<keyword evidence="6" id="KW-0805">Transcription regulation</keyword>
<feature type="region of interest" description="Disordered" evidence="10">
    <location>
        <begin position="587"/>
        <end position="617"/>
    </location>
</feature>
<evidence type="ECO:0000313" key="13">
    <source>
        <dbReference type="Proteomes" id="UP001165060"/>
    </source>
</evidence>
<evidence type="ECO:0000256" key="2">
    <source>
        <dbReference type="ARBA" id="ARBA00006899"/>
    </source>
</evidence>
<evidence type="ECO:0000256" key="6">
    <source>
        <dbReference type="ARBA" id="ARBA00023015"/>
    </source>
</evidence>
<sequence>MHSPMTPLQSQQSWWANSDSESEAGSESGSTCGSCGAVRFTSGADGFLYCEVCGQQSQQGVAEEMEVEDVMKSASRVRGRIMQQKIRSPAGPKSLSQKRGPMERPLPDAETCLGAYGSVLLEFCSVAAALACPPDCAEPARSDAVARVQGHAFDVFFAYLERWKAEADRRNELTEGVYRYSIRDAFLTVGAKGQLEKQAQAVPLTASSGDAAAAAAAATATSSSSSKSPAAAVEIALRLPPTFPLLLSILSLSLLRARLGVPTPTLLRWCVGGSLPYFSAAGVLPLPTRVKLGDAVAFFCQDQLPSPAAVDRGAKLLSCVGGGGRIGGGGGAKDEAALPLEAARILGLVHGNTKAEKKPKYYAVRVGRAPGVYGTWDECAAQVLRFRGALHKSFRTRDEAEKFVRGEAQKARFVADDDLVFSDSWRRDQEANAGPRVARMAGELGLGMGVVDKVEAAWSSLEKWGGGEELREFLLDGRQLLAWVVVGWKLDGGLHRPLKERRGGAETANLAGYAAETGDERATERVWKAEAATRGTEGKAQAELVSGGASRTKGAAWRGQEEEAAHAADIEASRNKIIEDFHKCCIGGDEGDEMEDEKEEEEEEDEEKEGGKGKGPVVSASRAVAWPVDYEGEAETQVERHTKPKKAGKRKRKGGNAAKGAAKGAQYAFGRMLQPFRVKMLVSAASSSAGRAPAGRAQPAARTPWARAADPDARPQFPSVYVEMVERCAELGICKPDDVQLWIEHLEEFLGRVATVRFMGMEDVVVVEVVEIVDSDSSDEGEFNYKFL</sequence>
<organism evidence="12 13">
    <name type="scientific">Tetraparma gracilis</name>
    <dbReference type="NCBI Taxonomy" id="2962635"/>
    <lineage>
        <taxon>Eukaryota</taxon>
        <taxon>Sar</taxon>
        <taxon>Stramenopiles</taxon>
        <taxon>Ochrophyta</taxon>
        <taxon>Bolidophyceae</taxon>
        <taxon>Parmales</taxon>
        <taxon>Triparmaceae</taxon>
        <taxon>Tetraparma</taxon>
    </lineage>
</organism>
<evidence type="ECO:0000256" key="9">
    <source>
        <dbReference type="ARBA" id="ARBA00023242"/>
    </source>
</evidence>
<evidence type="ECO:0000256" key="10">
    <source>
        <dbReference type="SAM" id="MobiDB-lite"/>
    </source>
</evidence>
<feature type="compositionally biased region" description="Polar residues" evidence="10">
    <location>
        <begin position="1"/>
        <end position="17"/>
    </location>
</feature>
<dbReference type="InterPro" id="IPR033599">
    <property type="entry name" value="TAF1B/Rrn7"/>
</dbReference>
<proteinExistence type="inferred from homology"/>
<dbReference type="InterPro" id="IPR037056">
    <property type="entry name" value="RNase_H1_N_sf"/>
</dbReference>
<evidence type="ECO:0000256" key="8">
    <source>
        <dbReference type="ARBA" id="ARBA00023163"/>
    </source>
</evidence>
<dbReference type="InterPro" id="IPR009027">
    <property type="entry name" value="Ribosomal_bL9/RNase_H1_N"/>
</dbReference>
<reference evidence="12 13" key="1">
    <citation type="journal article" date="2023" name="Commun. Biol.">
        <title>Genome analysis of Parmales, the sister group of diatoms, reveals the evolutionary specialization of diatoms from phago-mixotrophs to photoautotrophs.</title>
        <authorList>
            <person name="Ban H."/>
            <person name="Sato S."/>
            <person name="Yoshikawa S."/>
            <person name="Yamada K."/>
            <person name="Nakamura Y."/>
            <person name="Ichinomiya M."/>
            <person name="Sato N."/>
            <person name="Blanc-Mathieu R."/>
            <person name="Endo H."/>
            <person name="Kuwata A."/>
            <person name="Ogata H."/>
        </authorList>
    </citation>
    <scope>NUCLEOTIDE SEQUENCE [LARGE SCALE GENOMIC DNA]</scope>
</reference>
<keyword evidence="9" id="KW-0539">Nucleus</keyword>
<feature type="region of interest" description="Disordered" evidence="10">
    <location>
        <begin position="530"/>
        <end position="560"/>
    </location>
</feature>
<keyword evidence="5" id="KW-0862">Zinc</keyword>
<evidence type="ECO:0000256" key="1">
    <source>
        <dbReference type="ARBA" id="ARBA00004604"/>
    </source>
</evidence>
<comment type="subcellular location">
    <subcellularLocation>
        <location evidence="1">Nucleus</location>
        <location evidence="1">Nucleolus</location>
    </subcellularLocation>
</comment>
<keyword evidence="4" id="KW-0863">Zinc-finger</keyword>
<protein>
    <recommendedName>
        <fullName evidence="11">Ribonuclease H1 N-terminal domain-containing protein</fullName>
    </recommendedName>
</protein>
<feature type="compositionally biased region" description="Acidic residues" evidence="10">
    <location>
        <begin position="589"/>
        <end position="608"/>
    </location>
</feature>
<evidence type="ECO:0000256" key="3">
    <source>
        <dbReference type="ARBA" id="ARBA00022723"/>
    </source>
</evidence>
<feature type="region of interest" description="Disordered" evidence="10">
    <location>
        <begin position="690"/>
        <end position="710"/>
    </location>
</feature>
<feature type="domain" description="Ribonuclease H1 N-terminal" evidence="11">
    <location>
        <begin position="360"/>
        <end position="403"/>
    </location>
</feature>
<feature type="compositionally biased region" description="Basic residues" evidence="10">
    <location>
        <begin position="642"/>
        <end position="654"/>
    </location>
</feature>
<evidence type="ECO:0000256" key="4">
    <source>
        <dbReference type="ARBA" id="ARBA00022771"/>
    </source>
</evidence>
<dbReference type="PANTHER" id="PTHR31576">
    <property type="entry name" value="TATA BOX-BINDING PROTEIN-ASSOCIATED FACTOR RNA POLYMERASE I SUBUNIT B"/>
    <property type="match status" value="1"/>
</dbReference>
<feature type="compositionally biased region" description="Low complexity" evidence="10">
    <location>
        <begin position="23"/>
        <end position="32"/>
    </location>
</feature>
<keyword evidence="3" id="KW-0479">Metal-binding</keyword>
<evidence type="ECO:0000256" key="5">
    <source>
        <dbReference type="ARBA" id="ARBA00022833"/>
    </source>
</evidence>
<keyword evidence="7" id="KW-0238">DNA-binding</keyword>
<name>A0ABQ6MHY1_9STRA</name>
<dbReference type="Pfam" id="PF01693">
    <property type="entry name" value="Cauli_VI"/>
    <property type="match status" value="1"/>
</dbReference>
<keyword evidence="13" id="KW-1185">Reference proteome</keyword>
<evidence type="ECO:0000313" key="12">
    <source>
        <dbReference type="EMBL" id="GMI26667.1"/>
    </source>
</evidence>
<feature type="compositionally biased region" description="Low complexity" evidence="10">
    <location>
        <begin position="690"/>
        <end position="708"/>
    </location>
</feature>
<evidence type="ECO:0000259" key="11">
    <source>
        <dbReference type="Pfam" id="PF01693"/>
    </source>
</evidence>
<feature type="region of interest" description="Disordered" evidence="10">
    <location>
        <begin position="1"/>
        <end position="32"/>
    </location>
</feature>
<comment type="caution">
    <text evidence="12">The sequence shown here is derived from an EMBL/GenBank/DDBJ whole genome shotgun (WGS) entry which is preliminary data.</text>
</comment>
<comment type="similarity">
    <text evidence="2">Belongs to the RRN7/TAF1B family.</text>
</comment>
<keyword evidence="8" id="KW-0804">Transcription</keyword>
<feature type="region of interest" description="Disordered" evidence="10">
    <location>
        <begin position="632"/>
        <end position="660"/>
    </location>
</feature>
<dbReference type="PANTHER" id="PTHR31576:SF2">
    <property type="entry name" value="TATA BOX-BINDING PROTEIN-ASSOCIATED FACTOR RNA POLYMERASE I SUBUNIT B"/>
    <property type="match status" value="1"/>
</dbReference>
<dbReference type="SUPFAM" id="SSF55658">
    <property type="entry name" value="L9 N-domain-like"/>
    <property type="match status" value="1"/>
</dbReference>
<dbReference type="Gene3D" id="3.40.970.10">
    <property type="entry name" value="Ribonuclease H1, N-terminal domain"/>
    <property type="match status" value="1"/>
</dbReference>